<dbReference type="AlphaFoldDB" id="A0A8T5GEH4"/>
<dbReference type="InterPro" id="IPR007159">
    <property type="entry name" value="SpoVT-AbrB_dom"/>
</dbReference>
<protein>
    <submittedName>
        <fullName evidence="2">AbrB/MazE/SpoVT family DNA-binding domain-containing protein</fullName>
    </submittedName>
</protein>
<evidence type="ECO:0000313" key="2">
    <source>
        <dbReference type="EMBL" id="MBT4870371.1"/>
    </source>
</evidence>
<dbReference type="InterPro" id="IPR037914">
    <property type="entry name" value="SpoVT-AbrB_sf"/>
</dbReference>
<proteinExistence type="predicted"/>
<evidence type="ECO:0000313" key="3">
    <source>
        <dbReference type="Proteomes" id="UP000722459"/>
    </source>
</evidence>
<dbReference type="GO" id="GO:0003677">
    <property type="term" value="F:DNA binding"/>
    <property type="evidence" value="ECO:0007669"/>
    <property type="project" value="UniProtKB-KW"/>
</dbReference>
<dbReference type="SUPFAM" id="SSF89447">
    <property type="entry name" value="AbrB/MazE/MraZ-like"/>
    <property type="match status" value="1"/>
</dbReference>
<name>A0A8T5GEH4_9ARCH</name>
<organism evidence="2 3">
    <name type="scientific">Candidatus Iainarchaeum sp</name>
    <dbReference type="NCBI Taxonomy" id="3101447"/>
    <lineage>
        <taxon>Archaea</taxon>
        <taxon>Candidatus Iainarchaeota</taxon>
        <taxon>Candidatus Iainarchaeia</taxon>
        <taxon>Candidatus Iainarchaeales</taxon>
        <taxon>Candidatus Iainarchaeaceae</taxon>
        <taxon>Candidatus Iainarchaeum</taxon>
    </lineage>
</organism>
<dbReference type="SMART" id="SM00966">
    <property type="entry name" value="SpoVT_AbrB"/>
    <property type="match status" value="1"/>
</dbReference>
<dbReference type="Proteomes" id="UP000722459">
    <property type="component" value="Unassembled WGS sequence"/>
</dbReference>
<reference evidence="2" key="1">
    <citation type="journal article" date="2021" name="ISME J.">
        <title>Mercury methylation by metabolically versatile and cosmopolitan marine bacteria.</title>
        <authorList>
            <person name="Lin H."/>
            <person name="Ascher D.B."/>
            <person name="Myung Y."/>
            <person name="Lamborg C.H."/>
            <person name="Hallam S.J."/>
            <person name="Gionfriddo C.M."/>
            <person name="Holt K.E."/>
            <person name="Moreau J.W."/>
        </authorList>
    </citation>
    <scope>NUCLEOTIDE SEQUENCE</scope>
    <source>
        <strain evidence="2">SI075_bin30</strain>
    </source>
</reference>
<accession>A0A8T5GEH4</accession>
<dbReference type="Gene3D" id="2.10.260.10">
    <property type="match status" value="1"/>
</dbReference>
<dbReference type="EMBL" id="JABJNZ010000030">
    <property type="protein sequence ID" value="MBT4870371.1"/>
    <property type="molecule type" value="Genomic_DNA"/>
</dbReference>
<feature type="domain" description="SpoVT-AbrB" evidence="1">
    <location>
        <begin position="6"/>
        <end position="49"/>
    </location>
</feature>
<comment type="caution">
    <text evidence="2">The sequence shown here is derived from an EMBL/GenBank/DDBJ whole genome shotgun (WGS) entry which is preliminary data.</text>
</comment>
<sequence>MQYAITKMSTKGQIVIPSHMRKGMKKGDEFLVVRNKKDIIMKDVKSLASNLGEDLEYIKRIDKAWEDYDKGKYTSMTKEAFLAELKKW</sequence>
<evidence type="ECO:0000259" key="1">
    <source>
        <dbReference type="SMART" id="SM00966"/>
    </source>
</evidence>
<keyword evidence="2" id="KW-0238">DNA-binding</keyword>
<gene>
    <name evidence="2" type="ORF">HON47_02265</name>
</gene>